<name>G8R7E6_OWEHD</name>
<keyword evidence="1" id="KW-1133">Transmembrane helix</keyword>
<feature type="transmembrane region" description="Helical" evidence="1">
    <location>
        <begin position="15"/>
        <end position="33"/>
    </location>
</feature>
<evidence type="ECO:0000313" key="2">
    <source>
        <dbReference type="EMBL" id="AEV31257.1"/>
    </source>
</evidence>
<keyword evidence="1" id="KW-0812">Transmembrane</keyword>
<dbReference type="Proteomes" id="UP000005631">
    <property type="component" value="Chromosome"/>
</dbReference>
<dbReference type="STRING" id="926562.Oweho_0235"/>
<sequence length="156" mass="17727">MSKVSDFLNYLIDKVLTWQFIALLLIALFFSPIEKLLDNTGNMKIGDFQLTIKELSESKGLDNLTKDLQGLSYEELKIFLIVCGEDATYYRFAPTNLNSNVQKNIYGKLQSLDLIEYTIQIEGDTQAIHFGTTEKGEKAHRVIIDALYTDLVRSGH</sequence>
<keyword evidence="1" id="KW-0472">Membrane</keyword>
<protein>
    <submittedName>
        <fullName evidence="2">Uncharacterized protein</fullName>
    </submittedName>
</protein>
<dbReference type="EMBL" id="CP003156">
    <property type="protein sequence ID" value="AEV31257.1"/>
    <property type="molecule type" value="Genomic_DNA"/>
</dbReference>
<evidence type="ECO:0000313" key="3">
    <source>
        <dbReference type="Proteomes" id="UP000005631"/>
    </source>
</evidence>
<evidence type="ECO:0000256" key="1">
    <source>
        <dbReference type="SAM" id="Phobius"/>
    </source>
</evidence>
<dbReference type="AlphaFoldDB" id="G8R7E6"/>
<reference evidence="2 3" key="1">
    <citation type="journal article" date="2012" name="Stand. Genomic Sci.">
        <title>Genome sequence of the orange-pigmented seawater bacterium Owenweeksia hongkongensis type strain (UST20020801(T)).</title>
        <authorList>
            <person name="Riedel T."/>
            <person name="Held B."/>
            <person name="Nolan M."/>
            <person name="Lucas S."/>
            <person name="Lapidus A."/>
            <person name="Tice H."/>
            <person name="Del Rio T.G."/>
            <person name="Cheng J.F."/>
            <person name="Han C."/>
            <person name="Tapia R."/>
            <person name="Goodwin L.A."/>
            <person name="Pitluck S."/>
            <person name="Liolios K."/>
            <person name="Mavromatis K."/>
            <person name="Pagani I."/>
            <person name="Ivanova N."/>
            <person name="Mikhailova N."/>
            <person name="Pati A."/>
            <person name="Chen A."/>
            <person name="Palaniappan K."/>
            <person name="Rohde M."/>
            <person name="Tindall B.J."/>
            <person name="Detter J.C."/>
            <person name="Goker M."/>
            <person name="Woyke T."/>
            <person name="Bristow J."/>
            <person name="Eisen J.A."/>
            <person name="Markowitz V."/>
            <person name="Hugenholtz P."/>
            <person name="Klenk H.P."/>
            <person name="Kyrpides N.C."/>
        </authorList>
    </citation>
    <scope>NUCLEOTIDE SEQUENCE</scope>
    <source>
        <strain evidence="3">DSM 17368 / JCM 12287 / NRRL B-23963</strain>
    </source>
</reference>
<dbReference type="RefSeq" id="WP_014200618.1">
    <property type="nucleotide sequence ID" value="NC_016599.1"/>
</dbReference>
<accession>G8R7E6</accession>
<gene>
    <name evidence="2" type="ordered locus">Oweho_0235</name>
</gene>
<dbReference type="HOGENOM" id="CLU_1684826_0_0_10"/>
<keyword evidence="3" id="KW-1185">Reference proteome</keyword>
<proteinExistence type="predicted"/>
<organism evidence="2 3">
    <name type="scientific">Owenweeksia hongkongensis (strain DSM 17368 / CIP 108786 / JCM 12287 / NRRL B-23963 / UST20020801)</name>
    <dbReference type="NCBI Taxonomy" id="926562"/>
    <lineage>
        <taxon>Bacteria</taxon>
        <taxon>Pseudomonadati</taxon>
        <taxon>Bacteroidota</taxon>
        <taxon>Flavobacteriia</taxon>
        <taxon>Flavobacteriales</taxon>
        <taxon>Owenweeksiaceae</taxon>
        <taxon>Owenweeksia</taxon>
    </lineage>
</organism>
<dbReference type="KEGG" id="oho:Oweho_0235"/>